<dbReference type="RefSeq" id="XP_006818207.1">
    <property type="nucleotide sequence ID" value="XM_006818144.1"/>
</dbReference>
<dbReference type="Gene3D" id="3.40.50.150">
    <property type="entry name" value="Vaccinia Virus protein VP39"/>
    <property type="match status" value="1"/>
</dbReference>
<dbReference type="PROSITE" id="PS51687">
    <property type="entry name" value="SAM_MT_RNA_M5U"/>
    <property type="match status" value="1"/>
</dbReference>
<feature type="active site" description="Nucleophile" evidence="6">
    <location>
        <position position="383"/>
    </location>
</feature>
<protein>
    <recommendedName>
        <fullName evidence="4">tRNA (uracil(54)-C(5))-methyltransferase</fullName>
        <ecNumber evidence="4">2.1.1.35</ecNumber>
    </recommendedName>
</protein>
<dbReference type="Pfam" id="PF05958">
    <property type="entry name" value="tRNA_U5-meth_tr"/>
    <property type="match status" value="1"/>
</dbReference>
<dbReference type="PANTHER" id="PTHR45904:SF1">
    <property type="entry name" value="TRNA (URACIL-5-)-METHYLTRANSFERASE HOMOLOG B"/>
    <property type="match status" value="1"/>
</dbReference>
<keyword evidence="1 6" id="KW-0489">Methyltransferase</keyword>
<evidence type="ECO:0000256" key="1">
    <source>
        <dbReference type="ARBA" id="ARBA00022603"/>
    </source>
</evidence>
<evidence type="ECO:0000256" key="3">
    <source>
        <dbReference type="ARBA" id="ARBA00022691"/>
    </source>
</evidence>
<reference evidence="8" key="1">
    <citation type="submission" date="2025-08" db="UniProtKB">
        <authorList>
            <consortium name="RefSeq"/>
        </authorList>
    </citation>
    <scope>IDENTIFICATION</scope>
    <source>
        <tissue evidence="8">Testes</tissue>
    </source>
</reference>
<evidence type="ECO:0000256" key="6">
    <source>
        <dbReference type="PROSITE-ProRule" id="PRU01024"/>
    </source>
</evidence>
<dbReference type="InterPro" id="IPR045850">
    <property type="entry name" value="TRM2_met"/>
</dbReference>
<dbReference type="EC" id="2.1.1.35" evidence="4"/>
<proteinExistence type="inferred from homology"/>
<comment type="catalytic activity">
    <reaction evidence="5">
        <text>uridine(54) in tRNA + S-adenosyl-L-methionine = 5-methyluridine(54) in tRNA + S-adenosyl-L-homocysteine + H(+)</text>
        <dbReference type="Rhea" id="RHEA:42712"/>
        <dbReference type="Rhea" id="RHEA-COMP:10167"/>
        <dbReference type="Rhea" id="RHEA-COMP:10193"/>
        <dbReference type="ChEBI" id="CHEBI:15378"/>
        <dbReference type="ChEBI" id="CHEBI:57856"/>
        <dbReference type="ChEBI" id="CHEBI:59789"/>
        <dbReference type="ChEBI" id="CHEBI:65315"/>
        <dbReference type="ChEBI" id="CHEBI:74447"/>
        <dbReference type="EC" id="2.1.1.35"/>
    </reaction>
    <physiologicalReaction direction="left-to-right" evidence="5">
        <dbReference type="Rhea" id="RHEA:42713"/>
    </physiologicalReaction>
</comment>
<comment type="similarity">
    <text evidence="6">Belongs to the class I-like SAM-binding methyltransferase superfamily. RNA M5U methyltransferase family.</text>
</comment>
<dbReference type="GeneID" id="102808143"/>
<evidence type="ECO:0000256" key="2">
    <source>
        <dbReference type="ARBA" id="ARBA00022679"/>
    </source>
</evidence>
<gene>
    <name evidence="8" type="primary">LOC102808143</name>
</gene>
<comment type="caution">
    <text evidence="6">Lacks conserved residue(s) required for the propagation of feature annotation.</text>
</comment>
<organism evidence="7 8">
    <name type="scientific">Saccoglossus kowalevskii</name>
    <name type="common">Acorn worm</name>
    <dbReference type="NCBI Taxonomy" id="10224"/>
    <lineage>
        <taxon>Eukaryota</taxon>
        <taxon>Metazoa</taxon>
        <taxon>Hemichordata</taxon>
        <taxon>Enteropneusta</taxon>
        <taxon>Harrimaniidae</taxon>
        <taxon>Saccoglossus</taxon>
    </lineage>
</organism>
<dbReference type="SUPFAM" id="SSF53335">
    <property type="entry name" value="S-adenosyl-L-methionine-dependent methyltransferases"/>
    <property type="match status" value="1"/>
</dbReference>
<feature type="binding site" evidence="6">
    <location>
        <position position="255"/>
    </location>
    <ligand>
        <name>S-adenosyl-L-methionine</name>
        <dbReference type="ChEBI" id="CHEBI:59789"/>
    </ligand>
</feature>
<dbReference type="InterPro" id="IPR029063">
    <property type="entry name" value="SAM-dependent_MTases_sf"/>
</dbReference>
<sequence length="434" mass="49858">MKQPIYMYVITVQCVQHHHGKGNFKRQSCFNQQAWSQYSEEDLFKILSDAVTPLWRLPYQQQLQLKYSVNQDILRLLTQRTHYIGDSEHLDFIQFSNKNDGLPCVIENTKPSPQTESTRNKCELSVGVGYHGDRKTVYEKFLRSSSLDVMLDFQDGGFWRHCTVRTNLKGDVMVVVKIHPQNLSKDELRKHKDELKNHFLHSLKNDITSLYIQESIHMRETHESCPYELLYGEPYIYEKILNKFKFRISPDSFFQTNTLAANVLYKTIKDLCQVTNDTTLVDICCGTGTIGIVMAESVKKVIGIELISQAVDDAKLNAKLNNVTNSEYLCGRAERIIPDLMPTLVNETDIVAVVNPGRAGLHSKVIRTLRNCEFINDLVYVSCKPQGEAMKNFTDLCCPPIKKLYGRPFTPIKAVPVDMFPHTNHCELVILFER</sequence>
<accession>A0ABM0MDW6</accession>
<keyword evidence="3 6" id="KW-0949">S-adenosyl-L-methionine</keyword>
<dbReference type="Proteomes" id="UP000694865">
    <property type="component" value="Unplaced"/>
</dbReference>
<dbReference type="InterPro" id="IPR010280">
    <property type="entry name" value="U5_MeTrfase_fam"/>
</dbReference>
<dbReference type="PANTHER" id="PTHR45904">
    <property type="entry name" value="TRNA (URACIL-5-)-METHYLTRANSFERASE"/>
    <property type="match status" value="1"/>
</dbReference>
<evidence type="ECO:0000313" key="7">
    <source>
        <dbReference type="Proteomes" id="UP000694865"/>
    </source>
</evidence>
<evidence type="ECO:0000313" key="8">
    <source>
        <dbReference type="RefSeq" id="XP_006818207.1"/>
    </source>
</evidence>
<feature type="binding site" evidence="6">
    <location>
        <position position="355"/>
    </location>
    <ligand>
        <name>S-adenosyl-L-methionine</name>
        <dbReference type="ChEBI" id="CHEBI:59789"/>
    </ligand>
</feature>
<name>A0ABM0MDW6_SACKO</name>
<keyword evidence="2 6" id="KW-0808">Transferase</keyword>
<feature type="binding site" evidence="6">
    <location>
        <position position="305"/>
    </location>
    <ligand>
        <name>S-adenosyl-L-methionine</name>
        <dbReference type="ChEBI" id="CHEBI:59789"/>
    </ligand>
</feature>
<keyword evidence="7" id="KW-1185">Reference proteome</keyword>
<dbReference type="CDD" id="cd02440">
    <property type="entry name" value="AdoMet_MTases"/>
    <property type="match status" value="1"/>
</dbReference>
<evidence type="ECO:0000256" key="4">
    <source>
        <dbReference type="ARBA" id="ARBA00033763"/>
    </source>
</evidence>
<evidence type="ECO:0000256" key="5">
    <source>
        <dbReference type="ARBA" id="ARBA00047278"/>
    </source>
</evidence>